<dbReference type="OrthoDB" id="424753at2759"/>
<dbReference type="InterPro" id="IPR011992">
    <property type="entry name" value="EF-hand-dom_pair"/>
</dbReference>
<dbReference type="GO" id="GO:0005737">
    <property type="term" value="C:cytoplasm"/>
    <property type="evidence" value="ECO:0007669"/>
    <property type="project" value="TreeGrafter"/>
</dbReference>
<accession>A0A821LC04</accession>
<dbReference type="CDD" id="cd00044">
    <property type="entry name" value="CysPc"/>
    <property type="match status" value="1"/>
</dbReference>
<dbReference type="GO" id="GO:0006508">
    <property type="term" value="P:proteolysis"/>
    <property type="evidence" value="ECO:0007669"/>
    <property type="project" value="InterPro"/>
</dbReference>
<sequence length="635" mass="72776">MDDFNKIRTICFLRNTLWCDPDFPAEIMSLFYHQVPNVQFEWKRPAEIHESPVFIDDTIQGFDLDNGPLGDSWLMGCMEVLHKFRGIFKHVVPVEQDFHSNYAGIFRFRIWWNGKWEVVIIDDRLPTLNGELVFIHNTHGMQFWAALLEKAYAKLHGSYEALKYGNAEDGLMDLTGGIVESSSLPLLNQVQILHHRLQSVSTIALAFAPSGPGPFESITNSKLFLIYEIDKVNTSDGFIYIVRIVVPLLPPGDQELNRFFELNYNAIWDSLSAFKKNEILSTEHGIWVPFSELEKIISCMRLLHFDVESCQLEPTFTYKTRWFSQNRQGSWVKGVTAGGCKNNTESFHLNPQFQVLIDSRTPIIISLQQSNSLESQVIGFTVLMLKHILNEKASASLLTNTDGLLNAHYSNARHVSAIALIEPGIYLIIPTTYEPRKECSFTLRIFTLKPIILSNELDICTRLLNQIMFKADSILNNSNILQPYNILFLQLADEHKTVDAFGLQDVLEKSLPNDYLQSCATIETCRQIILGMEMPDKKDLTGRIHLKSYKNLLISLWHWEEIFRVYTTKTRGVLVVERLYAALSKVGFMLSKKLMAILVFKYMRRDGTLRFGDFVSAIFYLKREFGKCNSAPSLP</sequence>
<dbReference type="PRINTS" id="PR00704">
    <property type="entry name" value="CALPAIN"/>
</dbReference>
<comment type="caution">
    <text evidence="2">Lacks conserved residue(s) required for the propagation of feature annotation.</text>
</comment>
<proteinExistence type="inferred from homology"/>
<dbReference type="Gene3D" id="2.60.120.380">
    <property type="match status" value="1"/>
</dbReference>
<dbReference type="Gene3D" id="1.10.238.10">
    <property type="entry name" value="EF-hand"/>
    <property type="match status" value="1"/>
</dbReference>
<dbReference type="SUPFAM" id="SSF54001">
    <property type="entry name" value="Cysteine proteinases"/>
    <property type="match status" value="1"/>
</dbReference>
<organism evidence="4 5">
    <name type="scientific">Pieris macdunnoughi</name>
    <dbReference type="NCBI Taxonomy" id="345717"/>
    <lineage>
        <taxon>Eukaryota</taxon>
        <taxon>Metazoa</taxon>
        <taxon>Ecdysozoa</taxon>
        <taxon>Arthropoda</taxon>
        <taxon>Hexapoda</taxon>
        <taxon>Insecta</taxon>
        <taxon>Pterygota</taxon>
        <taxon>Neoptera</taxon>
        <taxon>Endopterygota</taxon>
        <taxon>Lepidoptera</taxon>
        <taxon>Glossata</taxon>
        <taxon>Ditrysia</taxon>
        <taxon>Papilionoidea</taxon>
        <taxon>Pieridae</taxon>
        <taxon>Pierinae</taxon>
        <taxon>Pieris</taxon>
    </lineage>
</organism>
<dbReference type="SUPFAM" id="SSF47473">
    <property type="entry name" value="EF-hand"/>
    <property type="match status" value="1"/>
</dbReference>
<protein>
    <recommendedName>
        <fullName evidence="3">Calpain catalytic domain-containing protein</fullName>
    </recommendedName>
</protein>
<dbReference type="InterPro" id="IPR001300">
    <property type="entry name" value="Peptidase_C2_calpain_cat"/>
</dbReference>
<dbReference type="Proteomes" id="UP000663880">
    <property type="component" value="Unassembled WGS sequence"/>
</dbReference>
<dbReference type="Pfam" id="PF01067">
    <property type="entry name" value="Calpain_III"/>
    <property type="match status" value="1"/>
</dbReference>
<comment type="caution">
    <text evidence="4">The sequence shown here is derived from an EMBL/GenBank/DDBJ whole genome shotgun (WGS) entry which is preliminary data.</text>
</comment>
<gene>
    <name evidence="4" type="ORF">PMACD_LOCUS524</name>
</gene>
<reference evidence="4" key="1">
    <citation type="submission" date="2021-02" db="EMBL/GenBank/DDBJ databases">
        <authorList>
            <person name="Steward A R."/>
        </authorList>
    </citation>
    <scope>NUCLEOTIDE SEQUENCE</scope>
</reference>
<dbReference type="InterPro" id="IPR036213">
    <property type="entry name" value="Calpain_III_sf"/>
</dbReference>
<evidence type="ECO:0000313" key="5">
    <source>
        <dbReference type="Proteomes" id="UP000663880"/>
    </source>
</evidence>
<dbReference type="SUPFAM" id="SSF49758">
    <property type="entry name" value="Calpain large subunit, middle domain (domain III)"/>
    <property type="match status" value="1"/>
</dbReference>
<dbReference type="SMART" id="SM00230">
    <property type="entry name" value="CysPc"/>
    <property type="match status" value="1"/>
</dbReference>
<comment type="similarity">
    <text evidence="1">Belongs to the peptidase C2 family.</text>
</comment>
<dbReference type="Pfam" id="PF00648">
    <property type="entry name" value="Peptidase_C2"/>
    <property type="match status" value="1"/>
</dbReference>
<dbReference type="EMBL" id="CAJOBZ010000001">
    <property type="protein sequence ID" value="CAF4748553.1"/>
    <property type="molecule type" value="Genomic_DNA"/>
</dbReference>
<dbReference type="InterPro" id="IPR022684">
    <property type="entry name" value="Calpain_cysteine_protease"/>
</dbReference>
<dbReference type="AlphaFoldDB" id="A0A821LC04"/>
<dbReference type="InterPro" id="IPR038765">
    <property type="entry name" value="Papain-like_cys_pep_sf"/>
</dbReference>
<dbReference type="InterPro" id="IPR022682">
    <property type="entry name" value="Calpain_domain_III"/>
</dbReference>
<dbReference type="GO" id="GO:0004198">
    <property type="term" value="F:calcium-dependent cysteine-type endopeptidase activity"/>
    <property type="evidence" value="ECO:0007669"/>
    <property type="project" value="InterPro"/>
</dbReference>
<dbReference type="SMART" id="SM00720">
    <property type="entry name" value="calpain_III"/>
    <property type="match status" value="1"/>
</dbReference>
<feature type="domain" description="Calpain catalytic" evidence="3">
    <location>
        <begin position="17"/>
        <end position="306"/>
    </location>
</feature>
<dbReference type="PANTHER" id="PTHR10183">
    <property type="entry name" value="CALPAIN"/>
    <property type="match status" value="1"/>
</dbReference>
<dbReference type="PROSITE" id="PS50203">
    <property type="entry name" value="CALPAIN_CAT"/>
    <property type="match status" value="1"/>
</dbReference>
<dbReference type="PANTHER" id="PTHR10183:SF394">
    <property type="entry name" value="CALPAIN-C"/>
    <property type="match status" value="1"/>
</dbReference>
<evidence type="ECO:0000256" key="1">
    <source>
        <dbReference type="ARBA" id="ARBA00007623"/>
    </source>
</evidence>
<keyword evidence="5" id="KW-1185">Reference proteome</keyword>
<evidence type="ECO:0000256" key="2">
    <source>
        <dbReference type="PROSITE-ProRule" id="PRU00239"/>
    </source>
</evidence>
<name>A0A821LC04_9NEOP</name>
<evidence type="ECO:0000259" key="3">
    <source>
        <dbReference type="PROSITE" id="PS50203"/>
    </source>
</evidence>
<evidence type="ECO:0000313" key="4">
    <source>
        <dbReference type="EMBL" id="CAF4748553.1"/>
    </source>
</evidence>
<dbReference type="InterPro" id="IPR022683">
    <property type="entry name" value="Calpain_III"/>
</dbReference>